<evidence type="ECO:0000313" key="2">
    <source>
        <dbReference type="Proteomes" id="UP000249396"/>
    </source>
</evidence>
<dbReference type="AlphaFoldDB" id="A0A2W4QMP9"/>
<name>A0A2W4QMP9_9GAMM</name>
<comment type="caution">
    <text evidence="1">The sequence shown here is derived from an EMBL/GenBank/DDBJ whole genome shotgun (WGS) entry which is preliminary data.</text>
</comment>
<feature type="non-terminal residue" evidence="1">
    <location>
        <position position="197"/>
    </location>
</feature>
<gene>
    <name evidence="1" type="ORF">DM484_29890</name>
</gene>
<dbReference type="Proteomes" id="UP000249396">
    <property type="component" value="Unassembled WGS sequence"/>
</dbReference>
<evidence type="ECO:0000313" key="1">
    <source>
        <dbReference type="EMBL" id="PZN69338.1"/>
    </source>
</evidence>
<accession>A0A2W4QMP9</accession>
<organism evidence="1 2">
    <name type="scientific">Candidatus Methylumidiphilus alinenensis</name>
    <dbReference type="NCBI Taxonomy" id="2202197"/>
    <lineage>
        <taxon>Bacteria</taxon>
        <taxon>Pseudomonadati</taxon>
        <taxon>Pseudomonadota</taxon>
        <taxon>Gammaproteobacteria</taxon>
        <taxon>Methylococcales</taxon>
        <taxon>Candidatus Methylumidiphilus</taxon>
    </lineage>
</organism>
<proteinExistence type="predicted"/>
<protein>
    <submittedName>
        <fullName evidence="1">Uncharacterized protein</fullName>
    </submittedName>
</protein>
<reference evidence="1 2" key="1">
    <citation type="journal article" date="2018" name="Aquat. Microb. Ecol.">
        <title>Gammaproteobacterial methanotrophs dominate.</title>
        <authorList>
            <person name="Rissanen A.J."/>
            <person name="Saarenheimo J."/>
            <person name="Tiirola M."/>
            <person name="Peura S."/>
            <person name="Aalto S.L."/>
            <person name="Karvinen A."/>
            <person name="Nykanen H."/>
        </authorList>
    </citation>
    <scope>NUCLEOTIDE SEQUENCE [LARGE SCALE GENOMIC DNA]</scope>
    <source>
        <strain evidence="1">AMbin10</strain>
    </source>
</reference>
<sequence>MEAEIQHLGTPAQLPRTDVSALGPVGEQIDAARDLADKLGMTADIEKMLFSGMTARRIADALKDRLELAKPSVEAEPKHPRRDHLYFVRQVRMSLGVPPVDDQAGFKAWQAQAAERINAAGPIKANTETANPEAAEAAKATPEIIVVDQSTQDRLAERRNRDTAQAKETLGLNAIEPAIAKKRQTLSGDEEAKRAAW</sequence>
<dbReference type="EMBL" id="QJPH01000579">
    <property type="protein sequence ID" value="PZN69338.1"/>
    <property type="molecule type" value="Genomic_DNA"/>
</dbReference>